<reference evidence="2 3" key="1">
    <citation type="submission" date="2017-09" db="EMBL/GenBank/DDBJ databases">
        <title>Mesorhizobum sanjuanii sp. nov. isolated from nodules of Lotus tenuis in saline-alkaline lowlands of Flooding Pampa.</title>
        <authorList>
            <person name="Sannazzaro A.I."/>
            <person name="Torres Tejerizo G.A."/>
            <person name="Fontana F."/>
            <person name="Cumpa Velazquez L.M."/>
            <person name="Hansen L."/>
            <person name="Pistorio M."/>
            <person name="Estrella M.J."/>
        </authorList>
    </citation>
    <scope>NUCLEOTIDE SEQUENCE [LARGE SCALE GENOMIC DNA]</scope>
    <source>
        <strain evidence="2 3">BSA136</strain>
    </source>
</reference>
<dbReference type="AlphaFoldDB" id="A0A2A6FIK9"/>
<dbReference type="InterPro" id="IPR029465">
    <property type="entry name" value="ATPgrasp_TupA"/>
</dbReference>
<evidence type="ECO:0000256" key="1">
    <source>
        <dbReference type="SAM" id="Phobius"/>
    </source>
</evidence>
<dbReference type="Proteomes" id="UP000219182">
    <property type="component" value="Unassembled WGS sequence"/>
</dbReference>
<protein>
    <recommendedName>
        <fullName evidence="4">Glycosyl transferase</fullName>
    </recommendedName>
</protein>
<evidence type="ECO:0008006" key="4">
    <source>
        <dbReference type="Google" id="ProtNLM"/>
    </source>
</evidence>
<comment type="caution">
    <text evidence="2">The sequence shown here is derived from an EMBL/GenBank/DDBJ whole genome shotgun (WGS) entry which is preliminary data.</text>
</comment>
<keyword evidence="1" id="KW-0472">Membrane</keyword>
<organism evidence="2 3">
    <name type="scientific">Mesorhizobium sanjuanii</name>
    <dbReference type="NCBI Taxonomy" id="2037900"/>
    <lineage>
        <taxon>Bacteria</taxon>
        <taxon>Pseudomonadati</taxon>
        <taxon>Pseudomonadota</taxon>
        <taxon>Alphaproteobacteria</taxon>
        <taxon>Hyphomicrobiales</taxon>
        <taxon>Phyllobacteriaceae</taxon>
        <taxon>Mesorhizobium</taxon>
    </lineage>
</organism>
<keyword evidence="1" id="KW-0812">Transmembrane</keyword>
<name>A0A2A6FIK9_9HYPH</name>
<keyword evidence="1" id="KW-1133">Transmembrane helix</keyword>
<dbReference type="Pfam" id="PF14305">
    <property type="entry name" value="ATPgrasp_TupA"/>
    <property type="match status" value="1"/>
</dbReference>
<evidence type="ECO:0000313" key="3">
    <source>
        <dbReference type="Proteomes" id="UP000219182"/>
    </source>
</evidence>
<proteinExistence type="predicted"/>
<feature type="transmembrane region" description="Helical" evidence="1">
    <location>
        <begin position="20"/>
        <end position="37"/>
    </location>
</feature>
<keyword evidence="3" id="KW-1185">Reference proteome</keyword>
<accession>A0A2A6FIK9</accession>
<gene>
    <name evidence="2" type="ORF">CN311_07385</name>
</gene>
<dbReference type="EMBL" id="NWQG01000040">
    <property type="protein sequence ID" value="PDQ21790.1"/>
    <property type="molecule type" value="Genomic_DNA"/>
</dbReference>
<evidence type="ECO:0000313" key="2">
    <source>
        <dbReference type="EMBL" id="PDQ21790.1"/>
    </source>
</evidence>
<sequence length="329" mass="37199">MPGPGDRGEARRRPGRLTRVGAKAFLLVLNVALLVRYRRLTQRFLERMRHLPNFAAPATFTEKIHWRKIFDDDPRFAIVLDKLQAKEFVRGRLPWLHVPVVLWQGDNPRDIPFGDLKVPYIVKCNHGCAMNAVVADPAQADSGAIIADMTRHLGETYGERKLERSYAHIERKVFVEALIGKDQAYQPIDYKFNVVAGRVALVVVTAFRSSVRKTALFDRDWRRLAVAQGGIDATLEIARPESFSRMVEAAEALGGEFDMIRVDFYEDAGEPVFGEFTIYPRSGLQQFDPPAFDRELGARWNIAASRYLNCPPGLFARWHRAALAAAGHI</sequence>
<dbReference type="RefSeq" id="WP_097572673.1">
    <property type="nucleotide sequence ID" value="NZ_NWQG01000040.1"/>
</dbReference>